<evidence type="ECO:0000256" key="2">
    <source>
        <dbReference type="SAM" id="SignalP"/>
    </source>
</evidence>
<dbReference type="NCBIfam" id="TIGR04183">
    <property type="entry name" value="Por_Secre_tail"/>
    <property type="match status" value="1"/>
</dbReference>
<dbReference type="Proteomes" id="UP000198412">
    <property type="component" value="Unassembled WGS sequence"/>
</dbReference>
<evidence type="ECO:0000313" key="5">
    <source>
        <dbReference type="Proteomes" id="UP000198412"/>
    </source>
</evidence>
<dbReference type="AlphaFoldDB" id="A0A238YUA9"/>
<gene>
    <name evidence="4" type="ORF">SAMN04488111_2783</name>
</gene>
<name>A0A238YUA9_9FLAO</name>
<feature type="chain" id="PRO_5012421321" evidence="2">
    <location>
        <begin position="22"/>
        <end position="235"/>
    </location>
</feature>
<dbReference type="RefSeq" id="WP_176420379.1">
    <property type="nucleotide sequence ID" value="NZ_FZNX01000005.1"/>
</dbReference>
<keyword evidence="5" id="KW-1185">Reference proteome</keyword>
<dbReference type="EMBL" id="FZNX01000005">
    <property type="protein sequence ID" value="SNR74039.1"/>
    <property type="molecule type" value="Genomic_DNA"/>
</dbReference>
<organism evidence="4 5">
    <name type="scientific">Lutibacter flavus</name>
    <dbReference type="NCBI Taxonomy" id="691689"/>
    <lineage>
        <taxon>Bacteria</taxon>
        <taxon>Pseudomonadati</taxon>
        <taxon>Bacteroidota</taxon>
        <taxon>Flavobacteriia</taxon>
        <taxon>Flavobacteriales</taxon>
        <taxon>Flavobacteriaceae</taxon>
        <taxon>Lutibacter</taxon>
    </lineage>
</organism>
<keyword evidence="1 2" id="KW-0732">Signal</keyword>
<dbReference type="InterPro" id="IPR026444">
    <property type="entry name" value="Secre_tail"/>
</dbReference>
<protein>
    <submittedName>
        <fullName evidence="4">Por secretion system C-terminal sorting domain-containing protein</fullName>
    </submittedName>
</protein>
<evidence type="ECO:0000313" key="4">
    <source>
        <dbReference type="EMBL" id="SNR74039.1"/>
    </source>
</evidence>
<evidence type="ECO:0000259" key="3">
    <source>
        <dbReference type="Pfam" id="PF18962"/>
    </source>
</evidence>
<feature type="signal peptide" evidence="2">
    <location>
        <begin position="1"/>
        <end position="21"/>
    </location>
</feature>
<evidence type="ECO:0000256" key="1">
    <source>
        <dbReference type="ARBA" id="ARBA00022729"/>
    </source>
</evidence>
<sequence>MKTFIKVFSYLLCLVSYLSYPQDLAIKSGSSLTVLPGTDFYVNGINFNPSSLNFTLNGPIDFSRTATPVGASIDRVFNFSNAITNFQGDVTFFYEDSELVASSANELTIVLRTKDGATWGIDLIPIRKGGLNTLTYNFPTSTNFSSITASKPGITLSVSKFNELKINLFPNPVISSFQITTDLTIETLIYNNLGQAVFKSNEKNIDVSQLSAGTYLIIVKDLNSNNFNSYQIIKL</sequence>
<reference evidence="5" key="1">
    <citation type="submission" date="2017-06" db="EMBL/GenBank/DDBJ databases">
        <authorList>
            <person name="Varghese N."/>
            <person name="Submissions S."/>
        </authorList>
    </citation>
    <scope>NUCLEOTIDE SEQUENCE [LARGE SCALE GENOMIC DNA]</scope>
    <source>
        <strain evidence="5">DSM 27993</strain>
    </source>
</reference>
<accession>A0A238YUA9</accession>
<dbReference type="Pfam" id="PF18962">
    <property type="entry name" value="Por_Secre_tail"/>
    <property type="match status" value="1"/>
</dbReference>
<feature type="domain" description="Secretion system C-terminal sorting" evidence="3">
    <location>
        <begin position="168"/>
        <end position="227"/>
    </location>
</feature>
<proteinExistence type="predicted"/>